<gene>
    <name evidence="1" type="ORF">DTO10_06425</name>
</gene>
<accession>A0ABM6XIN2</accession>
<proteinExistence type="predicted"/>
<organism evidence="1 2">
    <name type="scientific">Peribacillus butanolivorans</name>
    <dbReference type="NCBI Taxonomy" id="421767"/>
    <lineage>
        <taxon>Bacteria</taxon>
        <taxon>Bacillati</taxon>
        <taxon>Bacillota</taxon>
        <taxon>Bacilli</taxon>
        <taxon>Bacillales</taxon>
        <taxon>Bacillaceae</taxon>
        <taxon>Peribacillus</taxon>
    </lineage>
</organism>
<dbReference type="Proteomes" id="UP000260457">
    <property type="component" value="Chromosome"/>
</dbReference>
<name>A0ABM6XIN2_9BACI</name>
<dbReference type="InterPro" id="IPR022451">
    <property type="entry name" value="CHP03829_YokU"/>
</dbReference>
<evidence type="ECO:0000313" key="1">
    <source>
        <dbReference type="EMBL" id="AXN38101.1"/>
    </source>
</evidence>
<keyword evidence="2" id="KW-1185">Reference proteome</keyword>
<sequence>MKINTRKIEKQSNNDELMSKPRLLKRNYFVFSQ</sequence>
<evidence type="ECO:0000313" key="2">
    <source>
        <dbReference type="Proteomes" id="UP000260457"/>
    </source>
</evidence>
<reference evidence="1 2" key="1">
    <citation type="submission" date="2018-07" db="EMBL/GenBank/DDBJ databases">
        <title>The molecular basis for the intramolecular migration of carboxyl group in the catabolism of para-hydroxybenzoate via gentisate.</title>
        <authorList>
            <person name="Zhao H."/>
            <person name="Xu Y."/>
            <person name="Lin S."/>
            <person name="Spain J.C."/>
            <person name="Zhou N.-Y."/>
        </authorList>
    </citation>
    <scope>NUCLEOTIDE SEQUENCE [LARGE SCALE GENOMIC DNA]</scope>
    <source>
        <strain evidence="1 2">PHB-7a</strain>
    </source>
</reference>
<protein>
    <submittedName>
        <fullName evidence="1">Uncharacterized protein</fullName>
    </submittedName>
</protein>
<dbReference type="RefSeq" id="WP_116820924.1">
    <property type="nucleotide sequence ID" value="NZ_CP030926.1"/>
</dbReference>
<dbReference type="EMBL" id="CP030926">
    <property type="protein sequence ID" value="AXN38101.1"/>
    <property type="molecule type" value="Genomic_DNA"/>
</dbReference>
<dbReference type="Pfam" id="PF14122">
    <property type="entry name" value="YokU"/>
    <property type="match status" value="1"/>
</dbReference>